<evidence type="ECO:0000256" key="2">
    <source>
        <dbReference type="SAM" id="MobiDB-lite"/>
    </source>
</evidence>
<keyword evidence="1" id="KW-0175">Coiled coil</keyword>
<evidence type="ECO:0008006" key="5">
    <source>
        <dbReference type="Google" id="ProtNLM"/>
    </source>
</evidence>
<dbReference type="Proteomes" id="UP000838100">
    <property type="component" value="Unassembled WGS sequence"/>
</dbReference>
<feature type="coiled-coil region" evidence="1">
    <location>
        <begin position="223"/>
        <end position="271"/>
    </location>
</feature>
<organism evidence="3 4">
    <name type="scientific">Sinobacterium norvegicum</name>
    <dbReference type="NCBI Taxonomy" id="1641715"/>
    <lineage>
        <taxon>Bacteria</taxon>
        <taxon>Pseudomonadati</taxon>
        <taxon>Pseudomonadota</taxon>
        <taxon>Gammaproteobacteria</taxon>
        <taxon>Cellvibrionales</taxon>
        <taxon>Spongiibacteraceae</taxon>
        <taxon>Sinobacterium</taxon>
    </lineage>
</organism>
<evidence type="ECO:0000313" key="3">
    <source>
        <dbReference type="EMBL" id="CAH0992502.1"/>
    </source>
</evidence>
<dbReference type="EMBL" id="CAKLPX010000003">
    <property type="protein sequence ID" value="CAH0992502.1"/>
    <property type="molecule type" value="Genomic_DNA"/>
</dbReference>
<sequence>MFQSSQQEDTGAVLFFKGPRVVKEMLYPEFEAVLDNVVGLSDYSSQRVKAVYLRINGQLNITGAVFFCIEFNAEGEADKQWNIPFIHLLETASTGPDMGAGPIKLACFSQCPVNWMSAQMWDPDLGQQHNSFAILRDVVSSNRLGLVRQLDAAPAWSQPTPGKPLFTRSDQSDTVEPPVLDASSQVLAPGEQQLASGAAHQEQLSTLFKANQLQLSTLKAEQNQQLVDIHHHYKEQLAELQQQLQAETDSLLLHQEKNERLEQLQQQQLREFTAARETSQRQMLRARKGDSEKISQLKQQFAAETKAAVSAALAPLTEQLEQAKVEELYRRESNTALLEQIEQLQADKQRLFVEGGDQLLAKLVRSGIHFVAFQPGAGEMSIDIEQLSDYLEAPDVFAAQHCDCDLDRYRDWLSHFQAPICNEVAGGNRCGKPVARVDMPSYFIGGETDRCSSHTLSAKTVSKIMFGGR</sequence>
<accession>A0ABM9AH12</accession>
<keyword evidence="4" id="KW-1185">Reference proteome</keyword>
<gene>
    <name evidence="3" type="ORF">SIN8267_02634</name>
</gene>
<comment type="caution">
    <text evidence="3">The sequence shown here is derived from an EMBL/GenBank/DDBJ whole genome shotgun (WGS) entry which is preliminary data.</text>
</comment>
<name>A0ABM9AH12_9GAMM</name>
<proteinExistence type="predicted"/>
<dbReference type="RefSeq" id="WP_237445186.1">
    <property type="nucleotide sequence ID" value="NZ_CAKLPX010000003.1"/>
</dbReference>
<reference evidence="3" key="1">
    <citation type="submission" date="2021-12" db="EMBL/GenBank/DDBJ databases">
        <authorList>
            <person name="Rodrigo-Torres L."/>
            <person name="Arahal R. D."/>
            <person name="Lucena T."/>
        </authorList>
    </citation>
    <scope>NUCLEOTIDE SEQUENCE</scope>
    <source>
        <strain evidence="3">CECT 8267</strain>
    </source>
</reference>
<evidence type="ECO:0000256" key="1">
    <source>
        <dbReference type="SAM" id="Coils"/>
    </source>
</evidence>
<feature type="region of interest" description="Disordered" evidence="2">
    <location>
        <begin position="158"/>
        <end position="177"/>
    </location>
</feature>
<protein>
    <recommendedName>
        <fullName evidence="5">Chromosome partitioning protein ParA</fullName>
    </recommendedName>
</protein>
<evidence type="ECO:0000313" key="4">
    <source>
        <dbReference type="Proteomes" id="UP000838100"/>
    </source>
</evidence>